<keyword evidence="2" id="KW-1133">Transmembrane helix</keyword>
<feature type="compositionally biased region" description="Basic residues" evidence="1">
    <location>
        <begin position="268"/>
        <end position="279"/>
    </location>
</feature>
<protein>
    <submittedName>
        <fullName evidence="3">Unannotated protein</fullName>
    </submittedName>
</protein>
<feature type="region of interest" description="Disordered" evidence="1">
    <location>
        <begin position="259"/>
        <end position="279"/>
    </location>
</feature>
<keyword evidence="2" id="KW-0812">Transmembrane</keyword>
<reference evidence="3" key="1">
    <citation type="submission" date="2020-05" db="EMBL/GenBank/DDBJ databases">
        <authorList>
            <person name="Chiriac C."/>
            <person name="Salcher M."/>
            <person name="Ghai R."/>
            <person name="Kavagutti S V."/>
        </authorList>
    </citation>
    <scope>NUCLEOTIDE SEQUENCE</scope>
</reference>
<feature type="transmembrane region" description="Helical" evidence="2">
    <location>
        <begin position="194"/>
        <end position="218"/>
    </location>
</feature>
<evidence type="ECO:0000256" key="2">
    <source>
        <dbReference type="SAM" id="Phobius"/>
    </source>
</evidence>
<evidence type="ECO:0000313" key="3">
    <source>
        <dbReference type="EMBL" id="CAB4647698.1"/>
    </source>
</evidence>
<keyword evidence="2" id="KW-0472">Membrane</keyword>
<accession>A0A6J6KF18</accession>
<sequence>MASAVLRSVEHHPHAPVVRVREGLQALAPHQGAPVATVMGRSDLVAQTRETREDLATLGTRVIHATLGIRVIRVPQARAVAQLAELEHLGEVRGADAPRSAILILARQQVGQPQLSVKLVARAVVHLALAPHAPPRVAHHARLADHDQVAGLQGATIGQWVTRAIRAVGRRGLAHQQQVGEALAVILAATRVPALAGILEVVLAAVLVLTLAAVLVLIHAASTAGLAGETLLVQGQQRGLSPVQGAALAPSLCLHLRPNADQPEPLTTRRRSRRFSAMC</sequence>
<proteinExistence type="predicted"/>
<organism evidence="3">
    <name type="scientific">freshwater metagenome</name>
    <dbReference type="NCBI Taxonomy" id="449393"/>
    <lineage>
        <taxon>unclassified sequences</taxon>
        <taxon>metagenomes</taxon>
        <taxon>ecological metagenomes</taxon>
    </lineage>
</organism>
<dbReference type="AlphaFoldDB" id="A0A6J6KF18"/>
<name>A0A6J6KF18_9ZZZZ</name>
<evidence type="ECO:0000256" key="1">
    <source>
        <dbReference type="SAM" id="MobiDB-lite"/>
    </source>
</evidence>
<dbReference type="EMBL" id="CAEZWM010000012">
    <property type="protein sequence ID" value="CAB4647698.1"/>
    <property type="molecule type" value="Genomic_DNA"/>
</dbReference>
<gene>
    <name evidence="3" type="ORF">UFOPK2242_00211</name>
</gene>